<dbReference type="GO" id="GO:0015074">
    <property type="term" value="P:DNA integration"/>
    <property type="evidence" value="ECO:0007669"/>
    <property type="project" value="InterPro"/>
</dbReference>
<accession>A0A3M7L210</accession>
<dbReference type="InterPro" id="IPR023780">
    <property type="entry name" value="Chromo_domain"/>
</dbReference>
<dbReference type="PROSITE" id="PS50878">
    <property type="entry name" value="RT_POL"/>
    <property type="match status" value="1"/>
</dbReference>
<dbReference type="GO" id="GO:0006508">
    <property type="term" value="P:proteolysis"/>
    <property type="evidence" value="ECO:0007669"/>
    <property type="project" value="UniProtKB-KW"/>
</dbReference>
<keyword evidence="2" id="KW-0645">Protease</keyword>
<dbReference type="CDD" id="cd09274">
    <property type="entry name" value="RNase_HI_RT_Ty3"/>
    <property type="match status" value="1"/>
</dbReference>
<evidence type="ECO:0000259" key="11">
    <source>
        <dbReference type="PROSITE" id="PS50878"/>
    </source>
</evidence>
<dbReference type="PANTHER" id="PTHR37984">
    <property type="entry name" value="PROTEIN CBG26694"/>
    <property type="match status" value="1"/>
</dbReference>
<dbReference type="InterPro" id="IPR021109">
    <property type="entry name" value="Peptidase_aspartic_dom_sf"/>
</dbReference>
<dbReference type="Pfam" id="PF08284">
    <property type="entry name" value="RVP_2"/>
    <property type="match status" value="1"/>
</dbReference>
<dbReference type="InterPro" id="IPR043128">
    <property type="entry name" value="Rev_trsase/Diguanyl_cyclase"/>
</dbReference>
<dbReference type="InterPro" id="IPR043502">
    <property type="entry name" value="DNA/RNA_pol_sf"/>
</dbReference>
<evidence type="ECO:0000256" key="7">
    <source>
        <dbReference type="ARBA" id="ARBA00022801"/>
    </source>
</evidence>
<feature type="domain" description="Reverse transcriptase" evidence="11">
    <location>
        <begin position="687"/>
        <end position="866"/>
    </location>
</feature>
<evidence type="ECO:0000259" key="10">
    <source>
        <dbReference type="PROSITE" id="PS50013"/>
    </source>
</evidence>
<evidence type="ECO:0000256" key="5">
    <source>
        <dbReference type="ARBA" id="ARBA00022722"/>
    </source>
</evidence>
<feature type="region of interest" description="Disordered" evidence="9">
    <location>
        <begin position="557"/>
        <end position="580"/>
    </location>
</feature>
<gene>
    <name evidence="13" type="ORF">APUTEX25_004459</name>
</gene>
<dbReference type="Gene3D" id="3.10.10.10">
    <property type="entry name" value="HIV Type 1 Reverse Transcriptase, subunit A, domain 1"/>
    <property type="match status" value="1"/>
</dbReference>
<dbReference type="InterPro" id="IPR016197">
    <property type="entry name" value="Chromo-like_dom_sf"/>
</dbReference>
<evidence type="ECO:0000256" key="2">
    <source>
        <dbReference type="ARBA" id="ARBA00022670"/>
    </source>
</evidence>
<keyword evidence="3" id="KW-0808">Transferase</keyword>
<dbReference type="Proteomes" id="UP000279271">
    <property type="component" value="Unassembled WGS sequence"/>
</dbReference>
<dbReference type="CDD" id="cd00303">
    <property type="entry name" value="retropepsin_like"/>
    <property type="match status" value="1"/>
</dbReference>
<dbReference type="EC" id="2.7.7.49" evidence="1"/>
<feature type="compositionally biased region" description="Polar residues" evidence="9">
    <location>
        <begin position="420"/>
        <end position="436"/>
    </location>
</feature>
<evidence type="ECO:0000259" key="12">
    <source>
        <dbReference type="PROSITE" id="PS50994"/>
    </source>
</evidence>
<feature type="domain" description="Chromo" evidence="10">
    <location>
        <begin position="1427"/>
        <end position="1484"/>
    </location>
</feature>
<keyword evidence="7" id="KW-0378">Hydrolase</keyword>
<feature type="region of interest" description="Disordered" evidence="9">
    <location>
        <begin position="373"/>
        <end position="448"/>
    </location>
</feature>
<dbReference type="Pfam" id="PF24626">
    <property type="entry name" value="SH3_Tf2-1"/>
    <property type="match status" value="1"/>
</dbReference>
<dbReference type="SUPFAM" id="SSF56672">
    <property type="entry name" value="DNA/RNA polymerases"/>
    <property type="match status" value="1"/>
</dbReference>
<dbReference type="SMART" id="SM00298">
    <property type="entry name" value="CHROMO"/>
    <property type="match status" value="1"/>
</dbReference>
<dbReference type="InterPro" id="IPR056924">
    <property type="entry name" value="SH3_Tf2-1"/>
</dbReference>
<dbReference type="PROSITE" id="PS50013">
    <property type="entry name" value="CHROMO_2"/>
    <property type="match status" value="1"/>
</dbReference>
<dbReference type="GO" id="GO:0004519">
    <property type="term" value="F:endonuclease activity"/>
    <property type="evidence" value="ECO:0007669"/>
    <property type="project" value="UniProtKB-KW"/>
</dbReference>
<feature type="compositionally biased region" description="Low complexity" evidence="9">
    <location>
        <begin position="391"/>
        <end position="410"/>
    </location>
</feature>
<keyword evidence="8" id="KW-0695">RNA-directed DNA polymerase</keyword>
<evidence type="ECO:0000256" key="3">
    <source>
        <dbReference type="ARBA" id="ARBA00022679"/>
    </source>
</evidence>
<dbReference type="InterPro" id="IPR012337">
    <property type="entry name" value="RNaseH-like_sf"/>
</dbReference>
<dbReference type="GO" id="GO:0003676">
    <property type="term" value="F:nucleic acid binding"/>
    <property type="evidence" value="ECO:0007669"/>
    <property type="project" value="InterPro"/>
</dbReference>
<dbReference type="Gene3D" id="3.30.70.270">
    <property type="match status" value="2"/>
</dbReference>
<evidence type="ECO:0000313" key="14">
    <source>
        <dbReference type="Proteomes" id="UP000279271"/>
    </source>
</evidence>
<dbReference type="Gene3D" id="2.40.50.40">
    <property type="match status" value="1"/>
</dbReference>
<keyword evidence="4" id="KW-0548">Nucleotidyltransferase</keyword>
<dbReference type="InterPro" id="IPR036397">
    <property type="entry name" value="RNaseH_sf"/>
</dbReference>
<evidence type="ECO:0000256" key="6">
    <source>
        <dbReference type="ARBA" id="ARBA00022759"/>
    </source>
</evidence>
<dbReference type="Pfam" id="PF17917">
    <property type="entry name" value="RT_RNaseH"/>
    <property type="match status" value="1"/>
</dbReference>
<dbReference type="InterPro" id="IPR001969">
    <property type="entry name" value="Aspartic_peptidase_AS"/>
</dbReference>
<dbReference type="Gene3D" id="3.30.420.10">
    <property type="entry name" value="Ribonuclease H-like superfamily/Ribonuclease H"/>
    <property type="match status" value="1"/>
</dbReference>
<dbReference type="CDD" id="cd01647">
    <property type="entry name" value="RT_LTR"/>
    <property type="match status" value="1"/>
</dbReference>
<dbReference type="Pfam" id="PF00385">
    <property type="entry name" value="Chromo"/>
    <property type="match status" value="1"/>
</dbReference>
<dbReference type="InterPro" id="IPR001584">
    <property type="entry name" value="Integrase_cat-core"/>
</dbReference>
<dbReference type="InterPro" id="IPR000953">
    <property type="entry name" value="Chromo/chromo_shadow_dom"/>
</dbReference>
<evidence type="ECO:0000256" key="1">
    <source>
        <dbReference type="ARBA" id="ARBA00012493"/>
    </source>
</evidence>
<feature type="domain" description="Integrase catalytic" evidence="12">
    <location>
        <begin position="1125"/>
        <end position="1285"/>
    </location>
</feature>
<sequence length="1484" mass="164945">MRGLPPLLEPSEGTFTTADIVVAVKATVHGTYYNKPVTQATIPTERVCDFLHEEGRMERAINRLAEQFRAPLWNDHYRGHGQLVGMGNWWAQDRGGIMRGAPPGPWIRFLRRYVRVRNGEEKLMDVWDTKRCTNKACKVHVVNRDVNGAANILMLTNQTATHLGAHGDPEAGPGAPRVPAPSAVDPLRVLAELLADRQAARERDAELYESLRALALRATGQGGYITPKPAIVDIFREKDPQESPICWFERMEAHLDFHDEVDEKRRLYVITSNLRGSEGSWARALIRGPTPAVTTTEELRQRFYRHFGPFAGRAPRREDLWAIEGLVDDELRASFRAGLHPRLRNKEAVRDATTYDAVVEAAGWAEASAGALLPAPRPARERGQTRPWSNRASGGAPAPRGAATGSASTGHCPARPSPAASHTSGVTTSAAPSCPNSVPKPARHPHQALTAKARIGSSEFTALLDSGTQLCLLDAAIAAKLRLVLTPVRRQLLLACGDQRVCAEWEARGVEVEIRGRTWPLDFLVVPMSGVAASLGMPWLCNAKPLIDWEKRDWKYPPGRGGTKRAAPAPVTDPAPPPPREEVEVKLASARCAAQACADGRVSLVVVRAVQEDGEAQTVGLEDPRIAQLVDEYTDLFPAELPTELPPKRGIEHTIELKEGTLPIARAPYRTAPPAAHAVRAQVEEMTRQGLIRPSTSPWASPVLLVGKKDGSQRMCIDYLARTKATIKNRYPLPRADDLMDRLAGARVFSKPDLRSGYHQVRVAEQDIPKTAFTTRHGLFEFAVLPFGLCSAPATFMRGINDAMRDYTDKYVVAYLDDILVYSPDMETHLTHLRAVLDALQDNRLYANPKKCVFAQPSVSFLGHVISADGTRMEEDKLRAALRGFLRLTNCYRRFVRHYARLAHPLTELLKDNAPWNWGKLEQEAFAGLRDCLLSVPIVACSDFSRDFTIMCDASDYAIGAMLCQHDDAGNLRVIAYESWKLRPAECNYPAHEKELLGMIHALTKWRHYVLGSKVNVKTDNRALQFLQSHQQLSSRQARWLDFIAELDLHIDHIPGTSNGVADALSRHPLRVAGTRLVLTSEPMRDRLRRAAAEDAAVAELNATLDGGPVDGYSKRDGLVYKYHPKDYPWQHMTLDLVTGLPIMPRGHNAVVVFVDRYSKLVHYVPTTKTVTASQLAEVFIDRVYKHHGLPSVIISDRDPRFNGKFWRQLFGALKTELRMSTANHPETDGQTERANRTLEEILRGLVDPCETDWDIHLPAAEFAANSAISAATGASPFQTLYGFTPPAPAQLVSHYPAVLGATTAPARAAEFQATQTRMRETMAKYNQRMAAQANRSRQDHEFKVGDRVLLSSAHLRIATPNSRKLAAPFVGPFTILDMRNKGAARLDLPADMRVNPVVNVSHLKAYNYNSHGRPPPLYIDGDEETYEVESILARKPAGQEHQYLFKWRGYPEDEATWEPLRNLAHLPMLHEFLAQQHEDVPAS</sequence>
<dbReference type="EMBL" id="QOKY01000154">
    <property type="protein sequence ID" value="RMZ56035.1"/>
    <property type="molecule type" value="Genomic_DNA"/>
</dbReference>
<name>A0A3M7L210_AUXPR</name>
<organism evidence="13 14">
    <name type="scientific">Auxenochlorella protothecoides</name>
    <name type="common">Green microalga</name>
    <name type="synonym">Chlorella protothecoides</name>
    <dbReference type="NCBI Taxonomy" id="3075"/>
    <lineage>
        <taxon>Eukaryota</taxon>
        <taxon>Viridiplantae</taxon>
        <taxon>Chlorophyta</taxon>
        <taxon>core chlorophytes</taxon>
        <taxon>Trebouxiophyceae</taxon>
        <taxon>Chlorellales</taxon>
        <taxon>Chlorellaceae</taxon>
        <taxon>Auxenochlorella</taxon>
    </lineage>
</organism>
<comment type="caution">
    <text evidence="13">The sequence shown here is derived from an EMBL/GenBank/DDBJ whole genome shotgun (WGS) entry which is preliminary data.</text>
</comment>
<dbReference type="SUPFAM" id="SSF54160">
    <property type="entry name" value="Chromo domain-like"/>
    <property type="match status" value="1"/>
</dbReference>
<reference evidence="14" key="1">
    <citation type="journal article" date="2018" name="Algal Res.">
        <title>Characterization of plant carbon substrate utilization by Auxenochlorella protothecoides.</title>
        <authorList>
            <person name="Vogler B.W."/>
            <person name="Starkenburg S.R."/>
            <person name="Sudasinghe N."/>
            <person name="Schambach J.Y."/>
            <person name="Rollin J.A."/>
            <person name="Pattathil S."/>
            <person name="Barry A.N."/>
        </authorList>
    </citation>
    <scope>NUCLEOTIDE SEQUENCE [LARGE SCALE GENOMIC DNA]</scope>
    <source>
        <strain evidence="14">UTEX 25</strain>
    </source>
</reference>
<dbReference type="SUPFAM" id="SSF50630">
    <property type="entry name" value="Acid proteases"/>
    <property type="match status" value="1"/>
</dbReference>
<dbReference type="PANTHER" id="PTHR37984:SF5">
    <property type="entry name" value="PROTEIN NYNRIN-LIKE"/>
    <property type="match status" value="1"/>
</dbReference>
<dbReference type="PROSITE" id="PS50994">
    <property type="entry name" value="INTEGRASE"/>
    <property type="match status" value="1"/>
</dbReference>
<dbReference type="InterPro" id="IPR000477">
    <property type="entry name" value="RT_dom"/>
</dbReference>
<evidence type="ECO:0000256" key="4">
    <source>
        <dbReference type="ARBA" id="ARBA00022695"/>
    </source>
</evidence>
<evidence type="ECO:0000313" key="13">
    <source>
        <dbReference type="EMBL" id="RMZ56035.1"/>
    </source>
</evidence>
<dbReference type="FunFam" id="3.10.10.10:FF:000007">
    <property type="entry name" value="Retrovirus-related Pol polyprotein from transposon 17.6-like Protein"/>
    <property type="match status" value="1"/>
</dbReference>
<dbReference type="PROSITE" id="PS00141">
    <property type="entry name" value="ASP_PROTEASE"/>
    <property type="match status" value="1"/>
</dbReference>
<protein>
    <recommendedName>
        <fullName evidence="1">RNA-directed DNA polymerase</fullName>
        <ecNumber evidence="1">2.7.7.49</ecNumber>
    </recommendedName>
</protein>
<keyword evidence="5" id="KW-0540">Nuclease</keyword>
<dbReference type="GO" id="GO:0004190">
    <property type="term" value="F:aspartic-type endopeptidase activity"/>
    <property type="evidence" value="ECO:0007669"/>
    <property type="project" value="InterPro"/>
</dbReference>
<dbReference type="SUPFAM" id="SSF53098">
    <property type="entry name" value="Ribonuclease H-like"/>
    <property type="match status" value="1"/>
</dbReference>
<evidence type="ECO:0000256" key="8">
    <source>
        <dbReference type="ARBA" id="ARBA00022918"/>
    </source>
</evidence>
<evidence type="ECO:0000256" key="9">
    <source>
        <dbReference type="SAM" id="MobiDB-lite"/>
    </source>
</evidence>
<dbReference type="InterPro" id="IPR050951">
    <property type="entry name" value="Retrovirus_Pol_polyprotein"/>
</dbReference>
<dbReference type="CDD" id="cd00024">
    <property type="entry name" value="CD_CSD"/>
    <property type="match status" value="1"/>
</dbReference>
<dbReference type="InterPro" id="IPR041373">
    <property type="entry name" value="RT_RNaseH"/>
</dbReference>
<dbReference type="Pfam" id="PF00078">
    <property type="entry name" value="RVT_1"/>
    <property type="match status" value="1"/>
</dbReference>
<keyword evidence="6" id="KW-0255">Endonuclease</keyword>
<dbReference type="GO" id="GO:0003964">
    <property type="term" value="F:RNA-directed DNA polymerase activity"/>
    <property type="evidence" value="ECO:0007669"/>
    <property type="project" value="UniProtKB-KW"/>
</dbReference>
<dbReference type="Gene3D" id="2.40.70.10">
    <property type="entry name" value="Acid Proteases"/>
    <property type="match status" value="1"/>
</dbReference>
<proteinExistence type="predicted"/>